<keyword evidence="2" id="KW-0677">Repeat</keyword>
<gene>
    <name evidence="8" type="ORF">J3Q64DRAFT_1818446</name>
</gene>
<feature type="compositionally biased region" description="Low complexity" evidence="6">
    <location>
        <begin position="197"/>
        <end position="235"/>
    </location>
</feature>
<keyword evidence="3 5" id="KW-0863">Zinc-finger</keyword>
<protein>
    <recommendedName>
        <fullName evidence="7">C2H2-type domain-containing protein</fullName>
    </recommendedName>
</protein>
<feature type="domain" description="C2H2-type" evidence="7">
    <location>
        <begin position="49"/>
        <end position="78"/>
    </location>
</feature>
<comment type="caution">
    <text evidence="8">The sequence shown here is derived from an EMBL/GenBank/DDBJ whole genome shotgun (WGS) entry which is preliminary data.</text>
</comment>
<dbReference type="SUPFAM" id="SSF57667">
    <property type="entry name" value="beta-beta-alpha zinc fingers"/>
    <property type="match status" value="2"/>
</dbReference>
<dbReference type="PANTHER" id="PTHR14003">
    <property type="entry name" value="TRANSCRIPTIONAL REPRESSOR PROTEIN YY"/>
    <property type="match status" value="1"/>
</dbReference>
<evidence type="ECO:0000256" key="4">
    <source>
        <dbReference type="ARBA" id="ARBA00022833"/>
    </source>
</evidence>
<dbReference type="Proteomes" id="UP001448207">
    <property type="component" value="Unassembled WGS sequence"/>
</dbReference>
<dbReference type="InterPro" id="IPR013087">
    <property type="entry name" value="Znf_C2H2_type"/>
</dbReference>
<feature type="region of interest" description="Disordered" evidence="6">
    <location>
        <begin position="196"/>
        <end position="235"/>
    </location>
</feature>
<dbReference type="Pfam" id="PF00096">
    <property type="entry name" value="zf-C2H2"/>
    <property type="match status" value="4"/>
</dbReference>
<evidence type="ECO:0000313" key="8">
    <source>
        <dbReference type="EMBL" id="KAL0092202.1"/>
    </source>
</evidence>
<sequence length="382" mass="43271">MDVLELIHIEGQQSQNKPHKCTKSDCPKSFGRRSDLARHLRIHSNERPYVCHEDGCGKSFIQRSALKVHSRTHSGERPHICEDENCKKSFGDSSSLARHRRIHAGKRPYKCRYDGCNKSFARKTVLTTHQKAAHGSVTKRTHLQWRPFNEVSEPIMKRQPRLDIGSYGRCPTYYSDSRLGFPNSCQVSSAFNQHHCPSPMESGSMPPSPVPSITSPTSPSYPLDTSSLSSLSPQSSSSSYYFTKDYHPKNVSCRDHFFRPMIHTPALSSLPSPVTSPYFGTQYSPIEDRFSISGARGDEGGVDGRRELIPEITTPRQGSFSAPDSFLGNCYRRPLITKESVFTLPRLQEMQSYFPQYPNSYLPISPQHPHSHRHQTHHHSFS</sequence>
<evidence type="ECO:0000256" key="5">
    <source>
        <dbReference type="PROSITE-ProRule" id="PRU00042"/>
    </source>
</evidence>
<keyword evidence="9" id="KW-1185">Reference proteome</keyword>
<evidence type="ECO:0000313" key="9">
    <source>
        <dbReference type="Proteomes" id="UP001448207"/>
    </source>
</evidence>
<accession>A0ABR3B809</accession>
<evidence type="ECO:0000256" key="3">
    <source>
        <dbReference type="ARBA" id="ARBA00022771"/>
    </source>
</evidence>
<feature type="domain" description="C2H2-type" evidence="7">
    <location>
        <begin position="109"/>
        <end position="134"/>
    </location>
</feature>
<feature type="domain" description="C2H2-type" evidence="7">
    <location>
        <begin position="19"/>
        <end position="48"/>
    </location>
</feature>
<reference evidence="8 9" key="1">
    <citation type="submission" date="2024-04" db="EMBL/GenBank/DDBJ databases">
        <title>Symmetric and asymmetric DNA N6-adenine methylation regulates different biological responses in Mucorales.</title>
        <authorList>
            <consortium name="Lawrence Berkeley National Laboratory"/>
            <person name="Lax C."/>
            <person name="Mondo S.J."/>
            <person name="Osorio-Concepcion M."/>
            <person name="Muszewska A."/>
            <person name="Corrochano-Luque M."/>
            <person name="Gutierrez G."/>
            <person name="Riley R."/>
            <person name="Lipzen A."/>
            <person name="Guo J."/>
            <person name="Hundley H."/>
            <person name="Amirebrahimi M."/>
            <person name="Ng V."/>
            <person name="Lorenzo-Gutierrez D."/>
            <person name="Binder U."/>
            <person name="Yang J."/>
            <person name="Song Y."/>
            <person name="Canovas D."/>
            <person name="Navarro E."/>
            <person name="Freitag M."/>
            <person name="Gabaldon T."/>
            <person name="Grigoriev I.V."/>
            <person name="Corrochano L.M."/>
            <person name="Nicolas F.E."/>
            <person name="Garre V."/>
        </authorList>
    </citation>
    <scope>NUCLEOTIDE SEQUENCE [LARGE SCALE GENOMIC DNA]</scope>
    <source>
        <strain evidence="8 9">L51</strain>
    </source>
</reference>
<evidence type="ECO:0000259" key="7">
    <source>
        <dbReference type="PROSITE" id="PS50157"/>
    </source>
</evidence>
<dbReference type="PANTHER" id="PTHR14003:SF22">
    <property type="entry name" value="FINGER DOMAIN PROTEIN, PUTATIVE (AFU_ORTHOLOGUE AFUA_4G11480)-RELATED"/>
    <property type="match status" value="1"/>
</dbReference>
<dbReference type="PROSITE" id="PS00028">
    <property type="entry name" value="ZINC_FINGER_C2H2_1"/>
    <property type="match status" value="4"/>
</dbReference>
<name>A0ABR3B809_PHYBL</name>
<keyword evidence="4" id="KW-0862">Zinc</keyword>
<proteinExistence type="predicted"/>
<organism evidence="8 9">
    <name type="scientific">Phycomyces blakesleeanus</name>
    <dbReference type="NCBI Taxonomy" id="4837"/>
    <lineage>
        <taxon>Eukaryota</taxon>
        <taxon>Fungi</taxon>
        <taxon>Fungi incertae sedis</taxon>
        <taxon>Mucoromycota</taxon>
        <taxon>Mucoromycotina</taxon>
        <taxon>Mucoromycetes</taxon>
        <taxon>Mucorales</taxon>
        <taxon>Phycomycetaceae</taxon>
        <taxon>Phycomyces</taxon>
    </lineage>
</organism>
<evidence type="ECO:0000256" key="2">
    <source>
        <dbReference type="ARBA" id="ARBA00022737"/>
    </source>
</evidence>
<dbReference type="SMART" id="SM00355">
    <property type="entry name" value="ZnF_C2H2"/>
    <property type="match status" value="4"/>
</dbReference>
<dbReference type="InterPro" id="IPR036236">
    <property type="entry name" value="Znf_C2H2_sf"/>
</dbReference>
<dbReference type="PROSITE" id="PS50157">
    <property type="entry name" value="ZINC_FINGER_C2H2_2"/>
    <property type="match status" value="4"/>
</dbReference>
<keyword evidence="1" id="KW-0479">Metal-binding</keyword>
<dbReference type="EMBL" id="JBCLYO010000002">
    <property type="protein sequence ID" value="KAL0092202.1"/>
    <property type="molecule type" value="Genomic_DNA"/>
</dbReference>
<feature type="domain" description="C2H2-type" evidence="7">
    <location>
        <begin position="79"/>
        <end position="108"/>
    </location>
</feature>
<evidence type="ECO:0000256" key="6">
    <source>
        <dbReference type="SAM" id="MobiDB-lite"/>
    </source>
</evidence>
<dbReference type="Gene3D" id="3.30.160.60">
    <property type="entry name" value="Classic Zinc Finger"/>
    <property type="match status" value="4"/>
</dbReference>
<evidence type="ECO:0000256" key="1">
    <source>
        <dbReference type="ARBA" id="ARBA00022723"/>
    </source>
</evidence>